<sequence length="506" mass="60040">MFDLRTVLPNFYCQHMPSYNKPHQIPVAFMSFEIIHSMFLDQTAKICDIVKPPTNQLTYEKVIKQLETLKYNFKEERERTLWGDIHLCEIKNLLLSLRWRLFLKCLPENSSLWTSVINEERKKYEDLCINYSNELIYLSNSNPLDSYSNEANLIAPDPNESAGIDIEKVKVSWDIKKDIRRTKLEKIFQTCENRQMLHRILFLFAVKHPELNYTQGMNELIAVIFNVTIIDYSKISKLLEQQKNVQTDTLLRQLFSPQYLEHDVYCLFEHLMDIVNIWYESTENHSNTILFRCEQIAEILRVKDPHIYQMFSALGVEPQLFLLRWVRILFCQMFNTNELYYIWDILFAHNNPLSLLNYLCVVLMLLPRSKICSGDGVNVFNIFFNYPNDFSIYFITHCAIITEREKDRPIFEVLFPIQSFKKDKRKTKSPSLQQIQKELTFNTSNTLDTDSMYMQLVFIEDSLEKAMEFLPSSSKERQLVSQGLKEVIKMKIDVKLAQTFPKRRDY</sequence>
<evidence type="ECO:0000313" key="3">
    <source>
        <dbReference type="Proteomes" id="UP001628156"/>
    </source>
</evidence>
<organism evidence="2 3">
    <name type="scientific">Entamoeba nuttalli</name>
    <dbReference type="NCBI Taxonomy" id="412467"/>
    <lineage>
        <taxon>Eukaryota</taxon>
        <taxon>Amoebozoa</taxon>
        <taxon>Evosea</taxon>
        <taxon>Archamoebae</taxon>
        <taxon>Mastigamoebida</taxon>
        <taxon>Entamoebidae</taxon>
        <taxon>Entamoeba</taxon>
    </lineage>
</organism>
<protein>
    <recommendedName>
        <fullName evidence="1">Rab-GAP TBC domain-containing protein</fullName>
    </recommendedName>
</protein>
<dbReference type="InterPro" id="IPR035969">
    <property type="entry name" value="Rab-GAP_TBC_sf"/>
</dbReference>
<dbReference type="EMBL" id="BAAFRS010000275">
    <property type="protein sequence ID" value="GAB1226120.1"/>
    <property type="molecule type" value="Genomic_DNA"/>
</dbReference>
<keyword evidence="3" id="KW-1185">Reference proteome</keyword>
<gene>
    <name evidence="2" type="ORF">ENUP19_0275G0017</name>
</gene>
<proteinExistence type="predicted"/>
<dbReference type="InterPro" id="IPR000195">
    <property type="entry name" value="Rab-GAP-TBC_dom"/>
</dbReference>
<dbReference type="Gene3D" id="1.10.8.270">
    <property type="entry name" value="putative rabgap domain of human tbc1 domain family member 14 like domains"/>
    <property type="match status" value="1"/>
</dbReference>
<dbReference type="SMART" id="SM00164">
    <property type="entry name" value="TBC"/>
    <property type="match status" value="1"/>
</dbReference>
<dbReference type="PANTHER" id="PTHR22957">
    <property type="entry name" value="TBC1 DOMAIN FAMILY MEMBER GTPASE-ACTIVATING PROTEIN"/>
    <property type="match status" value="1"/>
</dbReference>
<dbReference type="PANTHER" id="PTHR22957:SF661">
    <property type="entry name" value="GH16847P"/>
    <property type="match status" value="1"/>
</dbReference>
<comment type="caution">
    <text evidence="2">The sequence shown here is derived from an EMBL/GenBank/DDBJ whole genome shotgun (WGS) entry which is preliminary data.</text>
</comment>
<evidence type="ECO:0000313" key="2">
    <source>
        <dbReference type="EMBL" id="GAB1226120.1"/>
    </source>
</evidence>
<dbReference type="Gene3D" id="1.10.472.80">
    <property type="entry name" value="Ypt/Rab-GAP domain of gyp1p, domain 3"/>
    <property type="match status" value="1"/>
</dbReference>
<name>A0ABQ0DTD1_9EUKA</name>
<feature type="domain" description="Rab-GAP TBC" evidence="1">
    <location>
        <begin position="89"/>
        <end position="350"/>
    </location>
</feature>
<dbReference type="PROSITE" id="PS50086">
    <property type="entry name" value="TBC_RABGAP"/>
    <property type="match status" value="1"/>
</dbReference>
<evidence type="ECO:0000259" key="1">
    <source>
        <dbReference type="PROSITE" id="PS50086"/>
    </source>
</evidence>
<dbReference type="Proteomes" id="UP001628156">
    <property type="component" value="Unassembled WGS sequence"/>
</dbReference>
<dbReference type="SUPFAM" id="SSF47923">
    <property type="entry name" value="Ypt/Rab-GAP domain of gyp1p"/>
    <property type="match status" value="2"/>
</dbReference>
<accession>A0ABQ0DTD1</accession>
<reference evidence="2 3" key="1">
    <citation type="journal article" date="2019" name="PLoS Negl. Trop. Dis.">
        <title>Whole genome sequencing of Entamoeba nuttalli reveals mammalian host-related molecular signatures and a novel octapeptide-repeat surface protein.</title>
        <authorList>
            <person name="Tanaka M."/>
            <person name="Makiuchi T."/>
            <person name="Komiyama T."/>
            <person name="Shiina T."/>
            <person name="Osaki K."/>
            <person name="Tachibana H."/>
        </authorList>
    </citation>
    <scope>NUCLEOTIDE SEQUENCE [LARGE SCALE GENOMIC DNA]</scope>
    <source>
        <strain evidence="2 3">P19-061405</strain>
    </source>
</reference>
<dbReference type="Pfam" id="PF00566">
    <property type="entry name" value="RabGAP-TBC"/>
    <property type="match status" value="1"/>
</dbReference>